<dbReference type="GO" id="GO:0005198">
    <property type="term" value="F:structural molecule activity"/>
    <property type="evidence" value="ECO:0007669"/>
    <property type="project" value="InterPro"/>
</dbReference>
<sequence>MTNVYAGGGSSSSQISMCHSTSMQGVGVSGGLAAVMAGVLKGLGDIQSEKETIQCLNDHLASYLERVTNITQLETEIKALKEELLSIKKNHEEEVHGLQNQIANSGLTVELGASKSQDFSMILVTSGPSMAVEALLNIKVKLEAEIFTYFNLLEDGRASSLVTPWTTEISCNPSRRPPPAVLDSEVVSEVNDTKALKQ</sequence>
<feature type="region of interest" description="Disordered" evidence="3">
    <location>
        <begin position="173"/>
        <end position="198"/>
    </location>
</feature>
<dbReference type="Gene3D" id="1.20.5.170">
    <property type="match status" value="1"/>
</dbReference>
<evidence type="ECO:0000256" key="1">
    <source>
        <dbReference type="ARBA" id="ARBA00022744"/>
    </source>
</evidence>
<keyword evidence="1" id="KW-0416">Keratin</keyword>
<organism evidence="4 5">
    <name type="scientific">Myotis davidii</name>
    <name type="common">David's myotis</name>
    <dbReference type="NCBI Taxonomy" id="225400"/>
    <lineage>
        <taxon>Eukaryota</taxon>
        <taxon>Metazoa</taxon>
        <taxon>Chordata</taxon>
        <taxon>Craniata</taxon>
        <taxon>Vertebrata</taxon>
        <taxon>Euteleostomi</taxon>
        <taxon>Mammalia</taxon>
        <taxon>Eutheria</taxon>
        <taxon>Laurasiatheria</taxon>
        <taxon>Chiroptera</taxon>
        <taxon>Yangochiroptera</taxon>
        <taxon>Vespertilionidae</taxon>
        <taxon>Myotis</taxon>
    </lineage>
</organism>
<dbReference type="GO" id="GO:0045095">
    <property type="term" value="C:keratin filament"/>
    <property type="evidence" value="ECO:0007669"/>
    <property type="project" value="TreeGrafter"/>
</dbReference>
<dbReference type="InterPro" id="IPR002957">
    <property type="entry name" value="Keratin_I"/>
</dbReference>
<gene>
    <name evidence="4" type="ORF">MDA_GLEAN10025069</name>
</gene>
<dbReference type="EMBL" id="KB103138">
    <property type="protein sequence ID" value="ELK34568.1"/>
    <property type="molecule type" value="Genomic_DNA"/>
</dbReference>
<name>L5MA16_MYODS</name>
<evidence type="ECO:0000313" key="4">
    <source>
        <dbReference type="EMBL" id="ELK34568.1"/>
    </source>
</evidence>
<dbReference type="GO" id="GO:0045104">
    <property type="term" value="P:intermediate filament cytoskeleton organization"/>
    <property type="evidence" value="ECO:0007669"/>
    <property type="project" value="TreeGrafter"/>
</dbReference>
<keyword evidence="5" id="KW-1185">Reference proteome</keyword>
<evidence type="ECO:0000313" key="5">
    <source>
        <dbReference type="Proteomes" id="UP000010556"/>
    </source>
</evidence>
<evidence type="ECO:0000256" key="3">
    <source>
        <dbReference type="SAM" id="MobiDB-lite"/>
    </source>
</evidence>
<dbReference type="Proteomes" id="UP000010556">
    <property type="component" value="Unassembled WGS sequence"/>
</dbReference>
<accession>L5MA16</accession>
<dbReference type="PANTHER" id="PTHR23239:SF349">
    <property type="entry name" value="KERATIN, TYPE I CYTOSKELETAL 18"/>
    <property type="match status" value="1"/>
</dbReference>
<dbReference type="AlphaFoldDB" id="L5MA16"/>
<feature type="coiled-coil region" evidence="2">
    <location>
        <begin position="63"/>
        <end position="101"/>
    </location>
</feature>
<evidence type="ECO:0000256" key="2">
    <source>
        <dbReference type="SAM" id="Coils"/>
    </source>
</evidence>
<dbReference type="PANTHER" id="PTHR23239">
    <property type="entry name" value="INTERMEDIATE FILAMENT"/>
    <property type="match status" value="1"/>
</dbReference>
<keyword evidence="2" id="KW-0175">Coiled coil</keyword>
<protein>
    <submittedName>
        <fullName evidence="4">Keratin, type I cytoskeletal 18</fullName>
    </submittedName>
</protein>
<proteinExistence type="predicted"/>
<reference evidence="5" key="1">
    <citation type="journal article" date="2013" name="Science">
        <title>Comparative analysis of bat genomes provides insight into the evolution of flight and immunity.</title>
        <authorList>
            <person name="Zhang G."/>
            <person name="Cowled C."/>
            <person name="Shi Z."/>
            <person name="Huang Z."/>
            <person name="Bishop-Lilly K.A."/>
            <person name="Fang X."/>
            <person name="Wynne J.W."/>
            <person name="Xiong Z."/>
            <person name="Baker M.L."/>
            <person name="Zhao W."/>
            <person name="Tachedjian M."/>
            <person name="Zhu Y."/>
            <person name="Zhou P."/>
            <person name="Jiang X."/>
            <person name="Ng J."/>
            <person name="Yang L."/>
            <person name="Wu L."/>
            <person name="Xiao J."/>
            <person name="Feng Y."/>
            <person name="Chen Y."/>
            <person name="Sun X."/>
            <person name="Zhang Y."/>
            <person name="Marsh G.A."/>
            <person name="Crameri G."/>
            <person name="Broder C.C."/>
            <person name="Frey K.G."/>
            <person name="Wang L.F."/>
            <person name="Wang J."/>
        </authorList>
    </citation>
    <scope>NUCLEOTIDE SEQUENCE [LARGE SCALE GENOMIC DNA]</scope>
</reference>